<feature type="transmembrane region" description="Helical" evidence="6">
    <location>
        <begin position="47"/>
        <end position="71"/>
    </location>
</feature>
<feature type="domain" description="Glucose receptor Git3-like N-terminal" evidence="7">
    <location>
        <begin position="15"/>
        <end position="200"/>
    </location>
</feature>
<dbReference type="InterPro" id="IPR023041">
    <property type="entry name" value="Glucose_rcpt_Git3-like_N"/>
</dbReference>
<feature type="domain" description="G protein-coupled receptor GPR1/2/3 C-terminal" evidence="8">
    <location>
        <begin position="370"/>
        <end position="427"/>
    </location>
</feature>
<evidence type="ECO:0000256" key="3">
    <source>
        <dbReference type="ARBA" id="ARBA00022989"/>
    </source>
</evidence>
<evidence type="ECO:0000256" key="6">
    <source>
        <dbReference type="SAM" id="Phobius"/>
    </source>
</evidence>
<dbReference type="AlphaFoldDB" id="A0A9P7PXC8"/>
<feature type="transmembrane region" description="Helical" evidence="6">
    <location>
        <begin position="12"/>
        <end position="35"/>
    </location>
</feature>
<evidence type="ECO:0000256" key="1">
    <source>
        <dbReference type="ARBA" id="ARBA00004141"/>
    </source>
</evidence>
<dbReference type="GO" id="GO:0005886">
    <property type="term" value="C:plasma membrane"/>
    <property type="evidence" value="ECO:0007669"/>
    <property type="project" value="TreeGrafter"/>
</dbReference>
<accession>A0A9P7PXC8</accession>
<dbReference type="GO" id="GO:0004930">
    <property type="term" value="F:G protein-coupled receptor activity"/>
    <property type="evidence" value="ECO:0007669"/>
    <property type="project" value="TreeGrafter"/>
</dbReference>
<evidence type="ECO:0000259" key="7">
    <source>
        <dbReference type="Pfam" id="PF11710"/>
    </source>
</evidence>
<keyword evidence="3 6" id="KW-1133">Transmembrane helix</keyword>
<evidence type="ECO:0000259" key="8">
    <source>
        <dbReference type="Pfam" id="PF11970"/>
    </source>
</evidence>
<keyword evidence="4 6" id="KW-0472">Membrane</keyword>
<dbReference type="Pfam" id="PF11710">
    <property type="entry name" value="Git3"/>
    <property type="match status" value="1"/>
</dbReference>
<proteinExistence type="predicted"/>
<comment type="caution">
    <text evidence="9">The sequence shown here is derived from an EMBL/GenBank/DDBJ whole genome shotgun (WGS) entry which is preliminary data.</text>
</comment>
<keyword evidence="10" id="KW-1185">Reference proteome</keyword>
<dbReference type="EMBL" id="SRQM01000351">
    <property type="protein sequence ID" value="KAG6112054.1"/>
    <property type="molecule type" value="Genomic_DNA"/>
</dbReference>
<name>A0A9P7PXC8_9HYPO</name>
<comment type="subcellular location">
    <subcellularLocation>
        <location evidence="1">Membrane</location>
        <topology evidence="1">Multi-pass membrane protein</topology>
    </subcellularLocation>
</comment>
<evidence type="ECO:0008006" key="11">
    <source>
        <dbReference type="Google" id="ProtNLM"/>
    </source>
</evidence>
<evidence type="ECO:0000256" key="4">
    <source>
        <dbReference type="ARBA" id="ARBA00023136"/>
    </source>
</evidence>
<evidence type="ECO:0000313" key="9">
    <source>
        <dbReference type="EMBL" id="KAG6112054.1"/>
    </source>
</evidence>
<feature type="region of interest" description="Disordered" evidence="5">
    <location>
        <begin position="216"/>
        <end position="244"/>
    </location>
</feature>
<dbReference type="Proteomes" id="UP000732380">
    <property type="component" value="Unassembled WGS sequence"/>
</dbReference>
<feature type="transmembrane region" description="Helical" evidence="6">
    <location>
        <begin position="129"/>
        <end position="150"/>
    </location>
</feature>
<protein>
    <recommendedName>
        <fullName evidence="11">Glucose receptor Git3 N-terminal domain-containing protein</fullName>
    </recommendedName>
</protein>
<feature type="transmembrane region" description="Helical" evidence="6">
    <location>
        <begin position="403"/>
        <end position="424"/>
    </location>
</feature>
<organism evidence="9 10">
    <name type="scientific">Claviceps humidiphila</name>
    <dbReference type="NCBI Taxonomy" id="1294629"/>
    <lineage>
        <taxon>Eukaryota</taxon>
        <taxon>Fungi</taxon>
        <taxon>Dikarya</taxon>
        <taxon>Ascomycota</taxon>
        <taxon>Pezizomycotina</taxon>
        <taxon>Sordariomycetes</taxon>
        <taxon>Hypocreomycetidae</taxon>
        <taxon>Hypocreales</taxon>
        <taxon>Clavicipitaceae</taxon>
        <taxon>Claviceps</taxon>
    </lineage>
</organism>
<dbReference type="PANTHER" id="PTHR23112">
    <property type="entry name" value="G PROTEIN-COUPLED RECEPTOR 157-RELATED"/>
    <property type="match status" value="1"/>
</dbReference>
<evidence type="ECO:0000256" key="5">
    <source>
        <dbReference type="SAM" id="MobiDB-lite"/>
    </source>
</evidence>
<gene>
    <name evidence="9" type="ORF">E4U13_004478</name>
</gene>
<dbReference type="GO" id="GO:0007189">
    <property type="term" value="P:adenylate cyclase-activating G protein-coupled receptor signaling pathway"/>
    <property type="evidence" value="ECO:0007669"/>
    <property type="project" value="TreeGrafter"/>
</dbReference>
<dbReference type="Gene3D" id="1.20.1070.10">
    <property type="entry name" value="Rhodopsin 7-helix transmembrane proteins"/>
    <property type="match status" value="1"/>
</dbReference>
<dbReference type="PANTHER" id="PTHR23112:SF37">
    <property type="entry name" value="G PROTEIN-COUPLED RECEPTOR GPR1"/>
    <property type="match status" value="1"/>
</dbReference>
<feature type="transmembrane region" description="Helical" evidence="6">
    <location>
        <begin position="91"/>
        <end position="117"/>
    </location>
</feature>
<reference evidence="9 10" key="1">
    <citation type="journal article" date="2020" name="bioRxiv">
        <title>Whole genome comparisons of ergot fungi reveals the divergence and evolution of species within the genus Claviceps are the result of varying mechanisms driving genome evolution and host range expansion.</title>
        <authorList>
            <person name="Wyka S.A."/>
            <person name="Mondo S.J."/>
            <person name="Liu M."/>
            <person name="Dettman J."/>
            <person name="Nalam V."/>
            <person name="Broders K.D."/>
        </authorList>
    </citation>
    <scope>NUCLEOTIDE SEQUENCE [LARGE SCALE GENOMIC DNA]</scope>
    <source>
        <strain evidence="9 10">LM576</strain>
    </source>
</reference>
<feature type="region of interest" description="Disordered" evidence="5">
    <location>
        <begin position="258"/>
        <end position="287"/>
    </location>
</feature>
<evidence type="ECO:0000313" key="10">
    <source>
        <dbReference type="Proteomes" id="UP000732380"/>
    </source>
</evidence>
<dbReference type="InterPro" id="IPR022596">
    <property type="entry name" value="GPR1/2/3_C"/>
</dbReference>
<sequence length="447" mass="50364">MAGPNGELVKAIVIPTFVGSLLSCLASFTALILHMTLPPKRHFRHALILNLLIADFINSLNNTISGAVVLSEGHTRTGKAETTPSCILNAWVGQFSVQAVDFNILIISIVVLLTVFRTHLLSDASQRKTILLCAAAWVPGFVTSTIGWALGSYGHVSGNWCWIRRDELALRYALTHGWRIAIFIATIVIYTVIYVRLTRVFGILRVGNTWSTFPSQQVQSRNMGDAESDDAHLHHHHHQHTFSDTEGILVSQTYSISHEMHSHQDQQQQQNHKHHQHQQQQQQQHPALSNQELKPLPNTARPDYKHGLQHDDHIHHLDLKTTSYASAASPPPHHIHHHPDQDSSSSSTKPIRESTLSVAKVPAPPNVRRMLLMNGYPIAYILLWIPGMCNRLVESVWGSSPQWLTVLQASTQFVGFVNAVTYGYSEQMRRDLFLLWDGKRDFLRMRS</sequence>
<keyword evidence="2 6" id="KW-0812">Transmembrane</keyword>
<feature type="transmembrane region" description="Helical" evidence="6">
    <location>
        <begin position="176"/>
        <end position="195"/>
    </location>
</feature>
<dbReference type="Pfam" id="PF11970">
    <property type="entry name" value="GPR_Gpa2_C"/>
    <property type="match status" value="1"/>
</dbReference>
<feature type="region of interest" description="Disordered" evidence="5">
    <location>
        <begin position="324"/>
        <end position="357"/>
    </location>
</feature>
<dbReference type="SUPFAM" id="SSF81321">
    <property type="entry name" value="Family A G protein-coupled receptor-like"/>
    <property type="match status" value="1"/>
</dbReference>
<evidence type="ECO:0000256" key="2">
    <source>
        <dbReference type="ARBA" id="ARBA00022692"/>
    </source>
</evidence>